<keyword evidence="13" id="KW-1071">Ligand-gated ion channel</keyword>
<evidence type="ECO:0000256" key="25">
    <source>
        <dbReference type="ARBA" id="ARBA00080492"/>
    </source>
</evidence>
<dbReference type="GO" id="GO:0005230">
    <property type="term" value="F:extracellular ligand-gated monoatomic ion channel activity"/>
    <property type="evidence" value="ECO:0007669"/>
    <property type="project" value="InterPro"/>
</dbReference>
<evidence type="ECO:0000256" key="6">
    <source>
        <dbReference type="ARBA" id="ARBA00023018"/>
    </source>
</evidence>
<comment type="function">
    <text evidence="20">Forms serotonin (5-hydroxytryptamine/5-HT3)-activated cation-selective channel complexes, which when activated cause fast, depolarizing responses in neurons.</text>
</comment>
<comment type="catalytic activity">
    <reaction evidence="18">
        <text>Na(+)(in) = Na(+)(out)</text>
        <dbReference type="Rhea" id="RHEA:34963"/>
        <dbReference type="ChEBI" id="CHEBI:29101"/>
    </reaction>
</comment>
<evidence type="ECO:0000256" key="14">
    <source>
        <dbReference type="ARBA" id="ARBA00023303"/>
    </source>
</evidence>
<evidence type="ECO:0000256" key="26">
    <source>
        <dbReference type="ARBA" id="ARBA00083210"/>
    </source>
</evidence>
<dbReference type="PRINTS" id="PR01709">
    <property type="entry name" value="5HT3ARECEPTR"/>
</dbReference>
<dbReference type="InterPro" id="IPR049944">
    <property type="entry name" value="LGIC_TM_5-HT3"/>
</dbReference>
<sequence length="449" mass="50626">MAAAVFPPLTLIAASPPSQCLSGTRPGGGTPEPSEPALRRLSHHLLAHYQKGTRPVRDWRTTTNVAIDLMVYAILSVDEKDQVLTTYIWYRQHWTDEFLKWDPARFDNLTQISLPVESIWVPDILINEFVDVGKSPHVPYVYVSHHGEVQNLKPIQVMTACSLDIYNFPFDVQNCSLTFTSWLHHIRDINLSLWRQPELVKFDQSVFMNQGEWELLYVLSHFQEFSVVIRRRPLFYTVSLLLPSIFLMVMDIVGFYLPPHSGERVSFKITLLLGYSVFLIIVSDTLPATAVGTPLIGIYFVVCMALLVISLTETILIVHSLCGELGASCTSQPPVLCLNRFLTFASLDPPAKPTPYVCEDPRECGAVGGTRSAPAFAGRPEGSAALQEVLRETTAIRQLLEKREEFRDLAREWLQVGYVLDVLLFRVYLAAVLAYSITLGTLWSVWRDA</sequence>
<keyword evidence="4" id="KW-0732">Signal</keyword>
<dbReference type="Gene3D" id="1.20.58.390">
    <property type="entry name" value="Neurotransmitter-gated ion-channel transmembrane domain"/>
    <property type="match status" value="1"/>
</dbReference>
<dbReference type="PRINTS" id="PR00252">
    <property type="entry name" value="NRIONCHANNEL"/>
</dbReference>
<dbReference type="InterPro" id="IPR036719">
    <property type="entry name" value="Neuro-gated_channel_TM_sf"/>
</dbReference>
<feature type="transmembrane region" description="Helical" evidence="27">
    <location>
        <begin position="269"/>
        <end position="290"/>
    </location>
</feature>
<evidence type="ECO:0000256" key="4">
    <source>
        <dbReference type="ARBA" id="ARBA00022729"/>
    </source>
</evidence>
<comment type="catalytic activity">
    <reaction evidence="16">
        <text>Mg(2+)(in) = Mg(2+)(out)</text>
        <dbReference type="Rhea" id="RHEA:29827"/>
        <dbReference type="ChEBI" id="CHEBI:18420"/>
    </reaction>
</comment>
<keyword evidence="5 27" id="KW-1133">Transmembrane helix</keyword>
<keyword evidence="29" id="KW-1185">Reference proteome</keyword>
<evidence type="ECO:0000256" key="5">
    <source>
        <dbReference type="ARBA" id="ARBA00022989"/>
    </source>
</evidence>
<dbReference type="SUPFAM" id="SSF63712">
    <property type="entry name" value="Nicotinic receptor ligand binding domain-like"/>
    <property type="match status" value="1"/>
</dbReference>
<evidence type="ECO:0000256" key="7">
    <source>
        <dbReference type="ARBA" id="ARBA00023065"/>
    </source>
</evidence>
<keyword evidence="9" id="KW-1015">Disulfide bond</keyword>
<dbReference type="GO" id="GO:0045211">
    <property type="term" value="C:postsynaptic membrane"/>
    <property type="evidence" value="ECO:0007669"/>
    <property type="project" value="UniProtKB-SubCell"/>
</dbReference>
<dbReference type="Pfam" id="PF02932">
    <property type="entry name" value="Neur_chan_memb"/>
    <property type="match status" value="1"/>
</dbReference>
<comment type="catalytic activity">
    <reaction evidence="19">
        <text>Ca(2+)(in) = Ca(2+)(out)</text>
        <dbReference type="Rhea" id="RHEA:29671"/>
        <dbReference type="ChEBI" id="CHEBI:29108"/>
    </reaction>
</comment>
<dbReference type="Gene3D" id="2.70.170.10">
    <property type="entry name" value="Neurotransmitter-gated ion-channel ligand-binding domain"/>
    <property type="match status" value="1"/>
</dbReference>
<reference evidence="28" key="3">
    <citation type="submission" date="2025-09" db="UniProtKB">
        <authorList>
            <consortium name="Ensembl"/>
        </authorList>
    </citation>
    <scope>IDENTIFICATION</scope>
</reference>
<dbReference type="InterPro" id="IPR006201">
    <property type="entry name" value="Neur_channel"/>
</dbReference>
<comment type="subunit">
    <text evidence="22">Forms homopentameric as well as heteropentameric serotonin-activated cation-selective channel complexes with HTR3B or HTR3C or HTR3D or HTR3E. The homomeric complex is functional but exhibits low conductance with modified voltage dependence, and decreased agonist and antagonist affinity. Heteropentameric complexes display properties which resemble that of neuronal serotonin-activated channels in vivo. Interacts with RIC3.</text>
</comment>
<dbReference type="GO" id="GO:0004888">
    <property type="term" value="F:transmembrane signaling receptor activity"/>
    <property type="evidence" value="ECO:0007669"/>
    <property type="project" value="InterPro"/>
</dbReference>
<dbReference type="InterPro" id="IPR008132">
    <property type="entry name" value="5HT3_rcpt"/>
</dbReference>
<dbReference type="CDD" id="cd19063">
    <property type="entry name" value="LGIC_TM_5-HT3"/>
    <property type="match status" value="1"/>
</dbReference>
<dbReference type="InterPro" id="IPR006202">
    <property type="entry name" value="Neur_chan_lig-bd"/>
</dbReference>
<keyword evidence="12" id="KW-0628">Postsynaptic cell membrane</keyword>
<comment type="subcellular location">
    <subcellularLocation>
        <location evidence="15">Postsynaptic cell membrane</location>
        <topology evidence="15">Multi-pass membrane protein</topology>
    </subcellularLocation>
</comment>
<dbReference type="InterPro" id="IPR038050">
    <property type="entry name" value="Neuro_actylchol_rec"/>
</dbReference>
<keyword evidence="3 27" id="KW-0812">Transmembrane</keyword>
<dbReference type="Proteomes" id="UP000694382">
    <property type="component" value="Chromosome 24"/>
</dbReference>
<dbReference type="FunFam" id="1.20.58.390:FF:000020">
    <property type="entry name" value="5-hydroxytryptamine (serotonin) receptor 3A"/>
    <property type="match status" value="1"/>
</dbReference>
<organism evidence="28 29">
    <name type="scientific">Geospiza parvula</name>
    <name type="common">Small tree-finch</name>
    <name type="synonym">Camarhynchus parvulus</name>
    <dbReference type="NCBI Taxonomy" id="87175"/>
    <lineage>
        <taxon>Eukaryota</taxon>
        <taxon>Metazoa</taxon>
        <taxon>Chordata</taxon>
        <taxon>Craniata</taxon>
        <taxon>Vertebrata</taxon>
        <taxon>Euteleostomi</taxon>
        <taxon>Archelosauria</taxon>
        <taxon>Archosauria</taxon>
        <taxon>Dinosauria</taxon>
        <taxon>Saurischia</taxon>
        <taxon>Theropoda</taxon>
        <taxon>Coelurosauria</taxon>
        <taxon>Aves</taxon>
        <taxon>Neognathae</taxon>
        <taxon>Neoaves</taxon>
        <taxon>Telluraves</taxon>
        <taxon>Australaves</taxon>
        <taxon>Passeriformes</taxon>
        <taxon>Thraupidae</taxon>
        <taxon>Camarhynchus</taxon>
    </lineage>
</organism>
<evidence type="ECO:0000256" key="10">
    <source>
        <dbReference type="ARBA" id="ARBA00023170"/>
    </source>
</evidence>
<keyword evidence="1 27" id="KW-0813">Transport</keyword>
<dbReference type="InterPro" id="IPR008133">
    <property type="entry name" value="5HT3_rcpt_A"/>
</dbReference>
<proteinExistence type="inferred from homology"/>
<evidence type="ECO:0000256" key="11">
    <source>
        <dbReference type="ARBA" id="ARBA00023180"/>
    </source>
</evidence>
<comment type="similarity">
    <text evidence="21">Belongs to the ligand-gated ion channel (TC 1.A.9) family. 5-hydroxytryptamine receptor (TC 1.A.9.2) subfamily. HTR3A sub-subfamily.</text>
</comment>
<dbReference type="PANTHER" id="PTHR18945">
    <property type="entry name" value="NEUROTRANSMITTER GATED ION CHANNEL"/>
    <property type="match status" value="1"/>
</dbReference>
<keyword evidence="7 27" id="KW-0406">Ion transport</keyword>
<feature type="transmembrane region" description="Helical" evidence="27">
    <location>
        <begin position="423"/>
        <end position="446"/>
    </location>
</feature>
<evidence type="ECO:0000256" key="21">
    <source>
        <dbReference type="ARBA" id="ARBA00061202"/>
    </source>
</evidence>
<protein>
    <recommendedName>
        <fullName evidence="23">5-hydroxytryptamine receptor 3A</fullName>
    </recommendedName>
    <alternativeName>
        <fullName evidence="25">5-hydroxytryptamine receptor 3</fullName>
    </alternativeName>
    <alternativeName>
        <fullName evidence="24">Serotonin receptor 3A</fullName>
    </alternativeName>
    <alternativeName>
        <fullName evidence="26">Serotonin-gated ion channel receptor</fullName>
    </alternativeName>
</protein>
<evidence type="ECO:0000256" key="12">
    <source>
        <dbReference type="ARBA" id="ARBA00023257"/>
    </source>
</evidence>
<evidence type="ECO:0000256" key="22">
    <source>
        <dbReference type="ARBA" id="ARBA00061864"/>
    </source>
</evidence>
<evidence type="ECO:0000256" key="24">
    <source>
        <dbReference type="ARBA" id="ARBA00078864"/>
    </source>
</evidence>
<dbReference type="Ensembl" id="ENSCPVT00000011765.2">
    <property type="protein sequence ID" value="ENSCPVP00000011276.1"/>
    <property type="gene ID" value="ENSCPVG00000008236.2"/>
</dbReference>
<dbReference type="AlphaFoldDB" id="A0A8C3MYN0"/>
<feature type="transmembrane region" description="Helical" evidence="27">
    <location>
        <begin position="234"/>
        <end position="257"/>
    </location>
</feature>
<dbReference type="PROSITE" id="PS00236">
    <property type="entry name" value="NEUROTR_ION_CHANNEL"/>
    <property type="match status" value="1"/>
</dbReference>
<dbReference type="InterPro" id="IPR018000">
    <property type="entry name" value="Neurotransmitter_ion_chnl_CS"/>
</dbReference>
<keyword evidence="8 27" id="KW-0472">Membrane</keyword>
<keyword evidence="6" id="KW-0770">Synapse</keyword>
<keyword evidence="10" id="KW-0675">Receptor</keyword>
<reference evidence="28" key="2">
    <citation type="submission" date="2025-08" db="UniProtKB">
        <authorList>
            <consortium name="Ensembl"/>
        </authorList>
    </citation>
    <scope>IDENTIFICATION</scope>
</reference>
<dbReference type="Pfam" id="PF02931">
    <property type="entry name" value="Neur_chan_LBD"/>
    <property type="match status" value="1"/>
</dbReference>
<dbReference type="NCBIfam" id="TIGR00860">
    <property type="entry name" value="LIC"/>
    <property type="match status" value="1"/>
</dbReference>
<evidence type="ECO:0000256" key="15">
    <source>
        <dbReference type="ARBA" id="ARBA00034104"/>
    </source>
</evidence>
<dbReference type="InterPro" id="IPR006029">
    <property type="entry name" value="Neurotrans-gated_channel_TM"/>
</dbReference>
<evidence type="ECO:0000256" key="3">
    <source>
        <dbReference type="ARBA" id="ARBA00022692"/>
    </source>
</evidence>
<evidence type="ECO:0000256" key="9">
    <source>
        <dbReference type="ARBA" id="ARBA00023157"/>
    </source>
</evidence>
<keyword evidence="2" id="KW-1003">Cell membrane</keyword>
<dbReference type="FunFam" id="2.70.170.10:FF:000017">
    <property type="entry name" value="5-hydroxytryptamine receptor 3A"/>
    <property type="match status" value="1"/>
</dbReference>
<evidence type="ECO:0000256" key="17">
    <source>
        <dbReference type="ARBA" id="ARBA00034430"/>
    </source>
</evidence>
<keyword evidence="11" id="KW-0325">Glycoprotein</keyword>
<reference evidence="28" key="1">
    <citation type="submission" date="2020-02" db="EMBL/GenBank/DDBJ databases">
        <authorList>
            <person name="Enbody D E."/>
            <person name="Pettersson E M."/>
        </authorList>
    </citation>
    <scope>NUCLEOTIDE SEQUENCE [LARGE SCALE GENOMIC DNA]</scope>
</reference>
<evidence type="ECO:0000256" key="8">
    <source>
        <dbReference type="ARBA" id="ARBA00023136"/>
    </source>
</evidence>
<name>A0A8C3MYN0_GEOPR</name>
<accession>A0A8C3MYN0</accession>
<evidence type="ECO:0000313" key="29">
    <source>
        <dbReference type="Proteomes" id="UP000694382"/>
    </source>
</evidence>
<evidence type="ECO:0000256" key="23">
    <source>
        <dbReference type="ARBA" id="ARBA00068982"/>
    </source>
</evidence>
<dbReference type="InterPro" id="IPR036734">
    <property type="entry name" value="Neur_chan_lig-bd_sf"/>
</dbReference>
<evidence type="ECO:0000256" key="2">
    <source>
        <dbReference type="ARBA" id="ARBA00022475"/>
    </source>
</evidence>
<evidence type="ECO:0000256" key="27">
    <source>
        <dbReference type="RuleBase" id="RU000687"/>
    </source>
</evidence>
<feature type="transmembrane region" description="Helical" evidence="27">
    <location>
        <begin position="296"/>
        <end position="318"/>
    </location>
</feature>
<comment type="catalytic activity">
    <reaction evidence="17">
        <text>K(+)(in) = K(+)(out)</text>
        <dbReference type="Rhea" id="RHEA:29463"/>
        <dbReference type="ChEBI" id="CHEBI:29103"/>
    </reaction>
</comment>
<evidence type="ECO:0000256" key="18">
    <source>
        <dbReference type="ARBA" id="ARBA00036239"/>
    </source>
</evidence>
<dbReference type="PRINTS" id="PR01708">
    <property type="entry name" value="5HT3RECEPTOR"/>
</dbReference>
<evidence type="ECO:0000256" key="16">
    <source>
        <dbReference type="ARBA" id="ARBA00034269"/>
    </source>
</evidence>
<evidence type="ECO:0000256" key="1">
    <source>
        <dbReference type="ARBA" id="ARBA00022448"/>
    </source>
</evidence>
<keyword evidence="14 27" id="KW-0407">Ion channel</keyword>
<evidence type="ECO:0000256" key="19">
    <source>
        <dbReference type="ARBA" id="ARBA00036634"/>
    </source>
</evidence>
<dbReference type="SUPFAM" id="SSF90112">
    <property type="entry name" value="Neurotransmitter-gated ion-channel transmembrane pore"/>
    <property type="match status" value="1"/>
</dbReference>
<evidence type="ECO:0000313" key="28">
    <source>
        <dbReference type="Ensembl" id="ENSCPVP00000011276.1"/>
    </source>
</evidence>
<evidence type="ECO:0000256" key="13">
    <source>
        <dbReference type="ARBA" id="ARBA00023286"/>
    </source>
</evidence>
<evidence type="ECO:0000256" key="20">
    <source>
        <dbReference type="ARBA" id="ARBA00037540"/>
    </source>
</evidence>